<name>A0ABU8EAS7_9ACTN</name>
<dbReference type="SUPFAM" id="SSF103473">
    <property type="entry name" value="MFS general substrate transporter"/>
    <property type="match status" value="1"/>
</dbReference>
<accession>A0ABU8EAS7</accession>
<proteinExistence type="predicted"/>
<dbReference type="InterPro" id="IPR036259">
    <property type="entry name" value="MFS_trans_sf"/>
</dbReference>
<protein>
    <recommendedName>
        <fullName evidence="5">Major facilitator superfamily protein</fullName>
    </recommendedName>
</protein>
<dbReference type="EMBL" id="JBAPLV010000028">
    <property type="protein sequence ID" value="MEI4280742.1"/>
    <property type="molecule type" value="Genomic_DNA"/>
</dbReference>
<reference evidence="3 4" key="1">
    <citation type="submission" date="2024-03" db="EMBL/GenBank/DDBJ databases">
        <title>Draft genome sequence of Klenkia terrae.</title>
        <authorList>
            <person name="Duangmal K."/>
            <person name="Chantavorakit T."/>
        </authorList>
    </citation>
    <scope>NUCLEOTIDE SEQUENCE [LARGE SCALE GENOMIC DNA]</scope>
    <source>
        <strain evidence="3 4">JCM 17786</strain>
    </source>
</reference>
<keyword evidence="2" id="KW-0472">Membrane</keyword>
<evidence type="ECO:0000313" key="3">
    <source>
        <dbReference type="EMBL" id="MEI4280742.1"/>
    </source>
</evidence>
<evidence type="ECO:0000256" key="2">
    <source>
        <dbReference type="SAM" id="Phobius"/>
    </source>
</evidence>
<evidence type="ECO:0000256" key="1">
    <source>
        <dbReference type="SAM" id="MobiDB-lite"/>
    </source>
</evidence>
<feature type="transmembrane region" description="Helical" evidence="2">
    <location>
        <begin position="22"/>
        <end position="41"/>
    </location>
</feature>
<organism evidence="3 4">
    <name type="scientific">Klenkia terrae</name>
    <dbReference type="NCBI Taxonomy" id="1052259"/>
    <lineage>
        <taxon>Bacteria</taxon>
        <taxon>Bacillati</taxon>
        <taxon>Actinomycetota</taxon>
        <taxon>Actinomycetes</taxon>
        <taxon>Geodermatophilales</taxon>
        <taxon>Geodermatophilaceae</taxon>
        <taxon>Klenkia</taxon>
    </lineage>
</organism>
<keyword evidence="4" id="KW-1185">Reference proteome</keyword>
<feature type="region of interest" description="Disordered" evidence="1">
    <location>
        <begin position="45"/>
        <end position="65"/>
    </location>
</feature>
<sequence length="65" mass="6359">MGSAIAAYSAGVVRDVTGTYDAAWYGAALLSLVAAGLSVAIRTGRAPAPAPAPEEAAAEDAVLRG</sequence>
<keyword evidence="2" id="KW-1133">Transmembrane helix</keyword>
<evidence type="ECO:0008006" key="5">
    <source>
        <dbReference type="Google" id="ProtNLM"/>
    </source>
</evidence>
<dbReference type="Proteomes" id="UP001373496">
    <property type="component" value="Unassembled WGS sequence"/>
</dbReference>
<comment type="caution">
    <text evidence="3">The sequence shown here is derived from an EMBL/GenBank/DDBJ whole genome shotgun (WGS) entry which is preliminary data.</text>
</comment>
<gene>
    <name evidence="3" type="ORF">UXQ13_19870</name>
</gene>
<evidence type="ECO:0000313" key="4">
    <source>
        <dbReference type="Proteomes" id="UP001373496"/>
    </source>
</evidence>
<dbReference type="RefSeq" id="WP_336392835.1">
    <property type="nucleotide sequence ID" value="NZ_JBAPLV010000028.1"/>
</dbReference>
<keyword evidence="2" id="KW-0812">Transmembrane</keyword>